<dbReference type="InterPro" id="IPR048365">
    <property type="entry name" value="TNP-like_RNaseH_N"/>
</dbReference>
<evidence type="ECO:0000259" key="2">
    <source>
        <dbReference type="Pfam" id="PF21788"/>
    </source>
</evidence>
<evidence type="ECO:0008006" key="6">
    <source>
        <dbReference type="Google" id="ProtNLM"/>
    </source>
</evidence>
<name>A0A9P0VNM3_ACAOB</name>
<evidence type="ECO:0000259" key="1">
    <source>
        <dbReference type="Pfam" id="PF21787"/>
    </source>
</evidence>
<dbReference type="Pfam" id="PF21788">
    <property type="entry name" value="TNP-like_GBD"/>
    <property type="match status" value="1"/>
</dbReference>
<organism evidence="4 5">
    <name type="scientific">Acanthoscelides obtectus</name>
    <name type="common">Bean weevil</name>
    <name type="synonym">Bruchus obtectus</name>
    <dbReference type="NCBI Taxonomy" id="200917"/>
    <lineage>
        <taxon>Eukaryota</taxon>
        <taxon>Metazoa</taxon>
        <taxon>Ecdysozoa</taxon>
        <taxon>Arthropoda</taxon>
        <taxon>Hexapoda</taxon>
        <taxon>Insecta</taxon>
        <taxon>Pterygota</taxon>
        <taxon>Neoptera</taxon>
        <taxon>Endopterygota</taxon>
        <taxon>Coleoptera</taxon>
        <taxon>Polyphaga</taxon>
        <taxon>Cucujiformia</taxon>
        <taxon>Chrysomeloidea</taxon>
        <taxon>Chrysomelidae</taxon>
        <taxon>Bruchinae</taxon>
        <taxon>Bruchini</taxon>
        <taxon>Acanthoscelides</taxon>
    </lineage>
</organism>
<proteinExistence type="predicted"/>
<feature type="domain" description="Transposable element P transposase-like RNase H" evidence="1">
    <location>
        <begin position="10"/>
        <end position="130"/>
    </location>
</feature>
<dbReference type="InterPro" id="IPR048366">
    <property type="entry name" value="TNP-like_GBD"/>
</dbReference>
<sequence>MEAKNNLLCKVQTEQKHGRKVLCNLVMDSMAIRRRIEWNGQKWTGYIDLGFDMDGDKLPEVKEALVMMLVAINGKWKLPVGYFFISGLSGEEQANLVSNLLTFIHDTGVIICSVTFDGASQNISMIKHLGADLKIGNLKTWFPHPVDSHRVYVYLDPCHMLKLIRNCLATYKNFKTDQNELVSWEYFEKLVNIQNNEGLRAATKIKERHVKWENEKMKVCLAAQTFSKSVADALRFLETDLGLKEFEGASATANFAEMINNIFDIFNSNSRYSKYEFKQGLDVNNAQQIFVYLEQCKTYFEGLKTETTPVLQCRRKTGFLGFLICMASLQQFYLEYVIEFKYLNYILTYKLSQDHIELFFSAVRSKGGCNNNPTARQFESIFKRLLLHCDIKGSKYGNVVSLDNTSILGTTYINTLTKTNCGNILSENDDYMENTTEVLIFGSCSLHLWQLTPYVCDIVAYISGFVVKNLKKCVSCHECLLLMESSETRSLLQKRKQYGNLTRASNYVIKVCEEGERSVRSLKAISSIFSNKLGNIEKYLVSYTLRKLNTSIFEVFGDHILDDSFENNHSLQLTKMILAKYIRLRLHHESNLASEFGRRYRSDLTKSILFRNQ</sequence>
<gene>
    <name evidence="4" type="ORF">ACAOBT_LOCUS35374</name>
</gene>
<protein>
    <recommendedName>
        <fullName evidence="6">THAP domain-containing protein 9</fullName>
    </recommendedName>
</protein>
<feature type="domain" description="Transposable element P transposase-like RNase H C-terminal" evidence="3">
    <location>
        <begin position="349"/>
        <end position="383"/>
    </location>
</feature>
<dbReference type="EMBL" id="CAKOFQ010008905">
    <property type="protein sequence ID" value="CAH2016454.1"/>
    <property type="molecule type" value="Genomic_DNA"/>
</dbReference>
<dbReference type="InterPro" id="IPR048367">
    <property type="entry name" value="TNP-like_RNaseH_C"/>
</dbReference>
<dbReference type="Pfam" id="PF21789">
    <property type="entry name" value="TNP-like_RNaseH_C"/>
    <property type="match status" value="1"/>
</dbReference>
<dbReference type="PANTHER" id="PTHR47577:SF2">
    <property type="entry name" value="THAP DOMAIN CONTAINING 9"/>
    <property type="match status" value="1"/>
</dbReference>
<keyword evidence="5" id="KW-1185">Reference proteome</keyword>
<accession>A0A9P0VNM3</accession>
<comment type="caution">
    <text evidence="4">The sequence shown here is derived from an EMBL/GenBank/DDBJ whole genome shotgun (WGS) entry which is preliminary data.</text>
</comment>
<evidence type="ECO:0000313" key="5">
    <source>
        <dbReference type="Proteomes" id="UP001152888"/>
    </source>
</evidence>
<dbReference type="AlphaFoldDB" id="A0A9P0VNM3"/>
<evidence type="ECO:0000313" key="4">
    <source>
        <dbReference type="EMBL" id="CAH2016454.1"/>
    </source>
</evidence>
<evidence type="ECO:0000259" key="3">
    <source>
        <dbReference type="Pfam" id="PF21789"/>
    </source>
</evidence>
<dbReference type="PANTHER" id="PTHR47577">
    <property type="entry name" value="THAP DOMAIN-CONTAINING PROTEIN 6"/>
    <property type="match status" value="1"/>
</dbReference>
<dbReference type="OrthoDB" id="6760869at2759"/>
<reference evidence="4" key="1">
    <citation type="submission" date="2022-03" db="EMBL/GenBank/DDBJ databases">
        <authorList>
            <person name="Sayadi A."/>
        </authorList>
    </citation>
    <scope>NUCLEOTIDE SEQUENCE</scope>
</reference>
<dbReference type="Proteomes" id="UP001152888">
    <property type="component" value="Unassembled WGS sequence"/>
</dbReference>
<feature type="domain" description="Transposable element P transposase-like GTP-binding insertion" evidence="2">
    <location>
        <begin position="158"/>
        <end position="278"/>
    </location>
</feature>
<dbReference type="Pfam" id="PF21787">
    <property type="entry name" value="TNP-like_RNaseH_N"/>
    <property type="match status" value="1"/>
</dbReference>